<dbReference type="NCBIfam" id="NF038032">
    <property type="entry name" value="CehA_McbA_metalo"/>
    <property type="match status" value="1"/>
</dbReference>
<dbReference type="Gene3D" id="3.20.20.140">
    <property type="entry name" value="Metal-dependent hydrolases"/>
    <property type="match status" value="1"/>
</dbReference>
<dbReference type="PANTHER" id="PTHR42924:SF3">
    <property type="entry name" value="POLYMERASE_HISTIDINOL PHOSPHATASE N-TERMINAL DOMAIN-CONTAINING PROTEIN"/>
    <property type="match status" value="1"/>
</dbReference>
<organism evidence="2 3">
    <name type="scientific">Candidatus Merdivicinus excrementipullorum</name>
    <dbReference type="NCBI Taxonomy" id="2840867"/>
    <lineage>
        <taxon>Bacteria</taxon>
        <taxon>Bacillati</taxon>
        <taxon>Bacillota</taxon>
        <taxon>Clostridia</taxon>
        <taxon>Eubacteriales</taxon>
        <taxon>Oscillospiraceae</taxon>
        <taxon>Oscillospiraceae incertae sedis</taxon>
        <taxon>Candidatus Merdivicinus</taxon>
    </lineage>
</organism>
<protein>
    <submittedName>
        <fullName evidence="2">PHP domain-containing protein</fullName>
    </submittedName>
</protein>
<reference evidence="2" key="2">
    <citation type="journal article" date="2021" name="PeerJ">
        <title>Extensive microbial diversity within the chicken gut microbiome revealed by metagenomics and culture.</title>
        <authorList>
            <person name="Gilroy R."/>
            <person name="Ravi A."/>
            <person name="Getino M."/>
            <person name="Pursley I."/>
            <person name="Horton D.L."/>
            <person name="Alikhan N.F."/>
            <person name="Baker D."/>
            <person name="Gharbi K."/>
            <person name="Hall N."/>
            <person name="Watson M."/>
            <person name="Adriaenssens E.M."/>
            <person name="Foster-Nyarko E."/>
            <person name="Jarju S."/>
            <person name="Secka A."/>
            <person name="Antonio M."/>
            <person name="Oren A."/>
            <person name="Chaudhuri R.R."/>
            <person name="La Ragione R."/>
            <person name="Hildebrand F."/>
            <person name="Pallen M.J."/>
        </authorList>
    </citation>
    <scope>NUCLEOTIDE SEQUENCE</scope>
    <source>
        <strain evidence="2">CHK199-13235</strain>
    </source>
</reference>
<dbReference type="AlphaFoldDB" id="A0A9D1FMP2"/>
<evidence type="ECO:0000313" key="3">
    <source>
        <dbReference type="Proteomes" id="UP000824002"/>
    </source>
</evidence>
<dbReference type="EMBL" id="DVJP01000046">
    <property type="protein sequence ID" value="HIS76534.1"/>
    <property type="molecule type" value="Genomic_DNA"/>
</dbReference>
<dbReference type="GO" id="GO:0004534">
    <property type="term" value="F:5'-3' RNA exonuclease activity"/>
    <property type="evidence" value="ECO:0007669"/>
    <property type="project" value="TreeGrafter"/>
</dbReference>
<evidence type="ECO:0000313" key="2">
    <source>
        <dbReference type="EMBL" id="HIS76534.1"/>
    </source>
</evidence>
<dbReference type="GO" id="GO:0035312">
    <property type="term" value="F:5'-3' DNA exonuclease activity"/>
    <property type="evidence" value="ECO:0007669"/>
    <property type="project" value="TreeGrafter"/>
</dbReference>
<name>A0A9D1FMP2_9FIRM</name>
<dbReference type="InterPro" id="IPR052018">
    <property type="entry name" value="PHP_domain"/>
</dbReference>
<accession>A0A9D1FMP2</accession>
<dbReference type="SUPFAM" id="SSF89550">
    <property type="entry name" value="PHP domain-like"/>
    <property type="match status" value="1"/>
</dbReference>
<feature type="domain" description="Polymerase/histidinol phosphatase N-terminal" evidence="1">
    <location>
        <begin position="15"/>
        <end position="76"/>
    </location>
</feature>
<dbReference type="InterPro" id="IPR003141">
    <property type="entry name" value="Pol/His_phosphatase_N"/>
</dbReference>
<dbReference type="SMART" id="SM00481">
    <property type="entry name" value="POLIIIAc"/>
    <property type="match status" value="1"/>
</dbReference>
<sequence>MAKRGLRTDGNWYKGNLHLHSTNSDGRKTPEEIVQIYRDHGYQFVSFTEHEHYTHNSGLSTEDFLVIPGVEFACDQPEPWRIYHLLGIGRHAAGKEASAENGFADGQRFAMKKWDGLETIQSTAEEIHAANNLAVFNHPIWSRLELSDFVDLQGFFAMEIYNYGCEVDNRTGLSIDYWDSLLRRGRKVWGIATDDSHFIIKDYCGGWVMVNAPELTIEAITDALESGNFYSSCGPEIYDFSVEDGVVRIGCSDVREIHFVTYESFGHSIFAEEGLSLRSGEFHLSGQELYVRVEIVDHSEYAA</sequence>
<proteinExistence type="predicted"/>
<reference evidence="2" key="1">
    <citation type="submission" date="2020-10" db="EMBL/GenBank/DDBJ databases">
        <authorList>
            <person name="Gilroy R."/>
        </authorList>
    </citation>
    <scope>NUCLEOTIDE SEQUENCE</scope>
    <source>
        <strain evidence="2">CHK199-13235</strain>
    </source>
</reference>
<gene>
    <name evidence="2" type="ORF">IAB51_06950</name>
</gene>
<comment type="caution">
    <text evidence="2">The sequence shown here is derived from an EMBL/GenBank/DDBJ whole genome shotgun (WGS) entry which is preliminary data.</text>
</comment>
<dbReference type="PANTHER" id="PTHR42924">
    <property type="entry name" value="EXONUCLEASE"/>
    <property type="match status" value="1"/>
</dbReference>
<dbReference type="InterPro" id="IPR016195">
    <property type="entry name" value="Pol/histidinol_Pase-like"/>
</dbReference>
<evidence type="ECO:0000259" key="1">
    <source>
        <dbReference type="SMART" id="SM00481"/>
    </source>
</evidence>
<dbReference type="Proteomes" id="UP000824002">
    <property type="component" value="Unassembled WGS sequence"/>
</dbReference>